<keyword evidence="4" id="KW-0788">Thiol protease</keyword>
<dbReference type="InterPro" id="IPR001300">
    <property type="entry name" value="Peptidase_C2_calpain_cat"/>
</dbReference>
<comment type="caution">
    <text evidence="6">Lacks conserved residue(s) required for the propagation of feature annotation.</text>
</comment>
<evidence type="ECO:0000313" key="9">
    <source>
        <dbReference type="EMBL" id="CAD7284424.1"/>
    </source>
</evidence>
<keyword evidence="3" id="KW-0378">Hydrolase</keyword>
<dbReference type="SUPFAM" id="SSF54001">
    <property type="entry name" value="Cysteine proteinases"/>
    <property type="match status" value="1"/>
</dbReference>
<evidence type="ECO:0000259" key="8">
    <source>
        <dbReference type="PROSITE" id="PS50203"/>
    </source>
</evidence>
<dbReference type="GO" id="GO:0004198">
    <property type="term" value="F:calcium-dependent cysteine-type endopeptidase activity"/>
    <property type="evidence" value="ECO:0007669"/>
    <property type="project" value="InterPro"/>
</dbReference>
<dbReference type="EMBL" id="OA890180">
    <property type="protein sequence ID" value="CAD7284424.1"/>
    <property type="molecule type" value="Genomic_DNA"/>
</dbReference>
<keyword evidence="10" id="KW-1185">Reference proteome</keyword>
<evidence type="ECO:0000256" key="7">
    <source>
        <dbReference type="SAM" id="MobiDB-lite"/>
    </source>
</evidence>
<feature type="domain" description="Calpain catalytic" evidence="8">
    <location>
        <begin position="9"/>
        <end position="296"/>
    </location>
</feature>
<dbReference type="PANTHER" id="PTHR10183:SF379">
    <property type="entry name" value="CALPAIN-5"/>
    <property type="match status" value="1"/>
</dbReference>
<name>A0A7R9C1T0_9CRUS</name>
<evidence type="ECO:0000256" key="6">
    <source>
        <dbReference type="PROSITE-ProRule" id="PRU00239"/>
    </source>
</evidence>
<dbReference type="PRINTS" id="PR00704">
    <property type="entry name" value="CALPAIN"/>
</dbReference>
<evidence type="ECO:0000256" key="2">
    <source>
        <dbReference type="ARBA" id="ARBA00022670"/>
    </source>
</evidence>
<reference evidence="9" key="1">
    <citation type="submission" date="2020-11" db="EMBL/GenBank/DDBJ databases">
        <authorList>
            <person name="Tran Van P."/>
        </authorList>
    </citation>
    <scope>NUCLEOTIDE SEQUENCE</scope>
</reference>
<dbReference type="InterPro" id="IPR038765">
    <property type="entry name" value="Papain-like_cys_pep_sf"/>
</dbReference>
<proteinExistence type="inferred from homology"/>
<dbReference type="GO" id="GO:0005737">
    <property type="term" value="C:cytoplasm"/>
    <property type="evidence" value="ECO:0007669"/>
    <property type="project" value="TreeGrafter"/>
</dbReference>
<feature type="region of interest" description="Disordered" evidence="7">
    <location>
        <begin position="301"/>
        <end position="321"/>
    </location>
</feature>
<evidence type="ECO:0000313" key="10">
    <source>
        <dbReference type="Proteomes" id="UP000678499"/>
    </source>
</evidence>
<evidence type="ECO:0000256" key="3">
    <source>
        <dbReference type="ARBA" id="ARBA00022801"/>
    </source>
</evidence>
<dbReference type="OrthoDB" id="424753at2759"/>
<dbReference type="Gene3D" id="3.90.70.10">
    <property type="entry name" value="Cysteine proteinases"/>
    <property type="match status" value="1"/>
</dbReference>
<evidence type="ECO:0000256" key="1">
    <source>
        <dbReference type="ARBA" id="ARBA00007623"/>
    </source>
</evidence>
<accession>A0A7R9C1T0</accession>
<dbReference type="PANTHER" id="PTHR10183">
    <property type="entry name" value="CALPAIN"/>
    <property type="match status" value="1"/>
</dbReference>
<dbReference type="Proteomes" id="UP000678499">
    <property type="component" value="Unassembled WGS sequence"/>
</dbReference>
<gene>
    <name evidence="9" type="ORF">NMOB1V02_LOCUS12031</name>
</gene>
<keyword evidence="2" id="KW-0645">Protease</keyword>
<dbReference type="GO" id="GO:0006508">
    <property type="term" value="P:proteolysis"/>
    <property type="evidence" value="ECO:0007669"/>
    <property type="project" value="UniProtKB-KW"/>
</dbReference>
<dbReference type="Pfam" id="PF00648">
    <property type="entry name" value="Peptidase_C2"/>
    <property type="match status" value="1"/>
</dbReference>
<dbReference type="EMBL" id="CAJPEX010008143">
    <property type="protein sequence ID" value="CAG0924576.1"/>
    <property type="molecule type" value="Genomic_DNA"/>
</dbReference>
<dbReference type="SMART" id="SM00230">
    <property type="entry name" value="CysPc"/>
    <property type="match status" value="1"/>
</dbReference>
<protein>
    <recommendedName>
        <fullName evidence="8">Calpain catalytic domain-containing protein</fullName>
    </recommendedName>
</protein>
<organism evidence="9">
    <name type="scientific">Notodromas monacha</name>
    <dbReference type="NCBI Taxonomy" id="399045"/>
    <lineage>
        <taxon>Eukaryota</taxon>
        <taxon>Metazoa</taxon>
        <taxon>Ecdysozoa</taxon>
        <taxon>Arthropoda</taxon>
        <taxon>Crustacea</taxon>
        <taxon>Oligostraca</taxon>
        <taxon>Ostracoda</taxon>
        <taxon>Podocopa</taxon>
        <taxon>Podocopida</taxon>
        <taxon>Cypridocopina</taxon>
        <taxon>Cypridoidea</taxon>
        <taxon>Cyprididae</taxon>
        <taxon>Notodromas</taxon>
    </lineage>
</organism>
<dbReference type="AlphaFoldDB" id="A0A7R9C1T0"/>
<comment type="similarity">
    <text evidence="1">Belongs to the peptidase C2 family.</text>
</comment>
<dbReference type="PROSITE" id="PS50203">
    <property type="entry name" value="CALPAIN_CAT"/>
    <property type="match status" value="1"/>
</dbReference>
<feature type="active site" evidence="5">
    <location>
        <position position="260"/>
    </location>
</feature>
<evidence type="ECO:0000256" key="5">
    <source>
        <dbReference type="PIRSR" id="PIRSR622684-1"/>
    </source>
</evidence>
<dbReference type="InterPro" id="IPR022684">
    <property type="entry name" value="Calpain_cysteine_protease"/>
</dbReference>
<evidence type="ECO:0000256" key="4">
    <source>
        <dbReference type="ARBA" id="ARBA00022807"/>
    </source>
</evidence>
<sequence length="621" mass="69798">MFSRRMLLRHADQDFLVIKNAILSRTRLQGDLYEDRAFPVRVKDAACSFPSAIWKHFKEVIGEDPVCIHQRDSVTTFIRGALDIPWLIVLGTLIASSSDILQKIFPDLNGHATGCEQSIFRVHLWKWGKWHEIVLDGRVPVDSTSNTILLTRSKINNEIWPTLLEKAFAKLFGGFEILTRLTLPDALVACTGGVLYFTDLRTETFLADASSERMLYRRIRRELRNNALICCRIPVANAQSSSVGSASSSTNMPFGLLKGHFFTVLDARTIPMLSLRGIIRGSGLRDKLMVLRLCDPLHEQSTQNLRGSRRRGSHSLQKSRTASALLPAASPGAILEHSLSFPNACTLPREGSRSEAGYNAKYNVSHPFSARLMPDEVFNLGLAEPQTNAFDAEARASGQEGWLRMQDFIRFFIDVVICTNCSPSVASSVTRKMRRRGSGRWRKEERVKGSWTLGDTGSWLDRSGGGPHCDTFLNNPQVSLAVFVRQCRITVGVMCEGKSCRSWAAKMPQDAANNPQLFWNLVGFDSVFYRKSLTSKILLEVHKKGLLVPVLLGRCEITASDVTQTHEAGEERIFNLTNTRRFRDIRDEDFHFLPDTLEVERRLSVYSICVSLKTVANFKDL</sequence>